<gene>
    <name evidence="2" type="ordered locus">VVA1657</name>
</gene>
<name>Q7MBS9_VIBVY</name>
<accession>Q7MBS9</accession>
<dbReference type="KEGG" id="vvy:VVA1657"/>
<dbReference type="HOGENOM" id="CLU_3142178_0_0_6"/>
<dbReference type="Proteomes" id="UP000002675">
    <property type="component" value="Chromosome II"/>
</dbReference>
<protein>
    <submittedName>
        <fullName evidence="2">Uncharacterized protein</fullName>
    </submittedName>
</protein>
<dbReference type="EMBL" id="BA000038">
    <property type="protein sequence ID" value="BAC97684.1"/>
    <property type="molecule type" value="Genomic_DNA"/>
</dbReference>
<dbReference type="AlphaFoldDB" id="Q7MBS9"/>
<sequence length="49" mass="5191">MALGKQITLGQSVFEQAFPVSRTENDNDGKRVITSTSSNLAGVCPPTSH</sequence>
<proteinExistence type="predicted"/>
<feature type="region of interest" description="Disordered" evidence="1">
    <location>
        <begin position="22"/>
        <end position="49"/>
    </location>
</feature>
<evidence type="ECO:0000313" key="2">
    <source>
        <dbReference type="EMBL" id="BAC97684.1"/>
    </source>
</evidence>
<evidence type="ECO:0000313" key="3">
    <source>
        <dbReference type="Proteomes" id="UP000002675"/>
    </source>
</evidence>
<reference evidence="2 3" key="1">
    <citation type="journal article" date="2003" name="Genome Res.">
        <title>Comparative genome analysis of Vibrio vulnificus, a marine pathogen.</title>
        <authorList>
            <person name="Chen C.Y."/>
            <person name="Wu K.M."/>
            <person name="Chang Y.C."/>
            <person name="Chang C.H."/>
            <person name="Tsai H.C."/>
            <person name="Liao T.L."/>
            <person name="Liu Y.M."/>
            <person name="Chen H.J."/>
            <person name="Shen A.B."/>
            <person name="Li J.C."/>
            <person name="Su T.L."/>
            <person name="Shao C.P."/>
            <person name="Lee C.T."/>
            <person name="Hor L.I."/>
            <person name="Tsai S.F."/>
        </authorList>
    </citation>
    <scope>NUCLEOTIDE SEQUENCE [LARGE SCALE GENOMIC DNA]</scope>
    <source>
        <strain evidence="2 3">YJ016</strain>
    </source>
</reference>
<organism evidence="2 3">
    <name type="scientific">Vibrio vulnificus (strain YJ016)</name>
    <dbReference type="NCBI Taxonomy" id="196600"/>
    <lineage>
        <taxon>Bacteria</taxon>
        <taxon>Pseudomonadati</taxon>
        <taxon>Pseudomonadota</taxon>
        <taxon>Gammaproteobacteria</taxon>
        <taxon>Vibrionales</taxon>
        <taxon>Vibrionaceae</taxon>
        <taxon>Vibrio</taxon>
    </lineage>
</organism>
<evidence type="ECO:0000256" key="1">
    <source>
        <dbReference type="SAM" id="MobiDB-lite"/>
    </source>
</evidence>